<dbReference type="Gene3D" id="1.10.3860.10">
    <property type="entry name" value="Sodium:dicarboxylate symporter"/>
    <property type="match status" value="1"/>
</dbReference>
<feature type="transmembrane region" description="Helical" evidence="9">
    <location>
        <begin position="216"/>
        <end position="238"/>
    </location>
</feature>
<accession>A0AA48GUC9</accession>
<proteinExistence type="inferred from homology"/>
<feature type="transmembrane region" description="Helical" evidence="9">
    <location>
        <begin position="327"/>
        <end position="344"/>
    </location>
</feature>
<dbReference type="GO" id="GO:0005886">
    <property type="term" value="C:plasma membrane"/>
    <property type="evidence" value="ECO:0007669"/>
    <property type="project" value="UniProtKB-SubCell"/>
</dbReference>
<evidence type="ECO:0000313" key="11">
    <source>
        <dbReference type="Proteomes" id="UP001228113"/>
    </source>
</evidence>
<comment type="similarity">
    <text evidence="2 9">Belongs to the dicarboxylate/amino acid:cation symporter (DAACS) (TC 2.A.23) family.</text>
</comment>
<dbReference type="GO" id="GO:0070778">
    <property type="term" value="P:L-aspartate transmembrane transport"/>
    <property type="evidence" value="ECO:0007669"/>
    <property type="project" value="TreeGrafter"/>
</dbReference>
<evidence type="ECO:0000256" key="5">
    <source>
        <dbReference type="ARBA" id="ARBA00022692"/>
    </source>
</evidence>
<feature type="transmembrane region" description="Helical" evidence="9">
    <location>
        <begin position="182"/>
        <end position="204"/>
    </location>
</feature>
<keyword evidence="4 9" id="KW-1003">Cell membrane</keyword>
<comment type="subcellular location">
    <subcellularLocation>
        <location evidence="1 9">Cell membrane</location>
        <topology evidence="1 9">Multi-pass membrane protein</topology>
    </subcellularLocation>
</comment>
<feature type="transmembrane region" description="Helical" evidence="9">
    <location>
        <begin position="148"/>
        <end position="170"/>
    </location>
</feature>
<dbReference type="PROSITE" id="PS00713">
    <property type="entry name" value="NA_DICARBOXYL_SYMP_1"/>
    <property type="match status" value="1"/>
</dbReference>
<evidence type="ECO:0000256" key="3">
    <source>
        <dbReference type="ARBA" id="ARBA00022448"/>
    </source>
</evidence>
<dbReference type="Pfam" id="PF00375">
    <property type="entry name" value="SDF"/>
    <property type="match status" value="1"/>
</dbReference>
<dbReference type="PANTHER" id="PTHR42865">
    <property type="entry name" value="PROTON/GLUTAMATE-ASPARTATE SYMPORTER"/>
    <property type="match status" value="1"/>
</dbReference>
<reference evidence="10" key="1">
    <citation type="journal article" date="2023" name="Int. J. Syst. Evol. Microbiol.">
        <title>Mesoterricola silvestris gen. nov., sp. nov., Mesoterricola sediminis sp. nov., Geothrix oryzae sp. nov., Geothrix edaphica sp. nov., Geothrix rubra sp. nov., and Geothrix limicola sp. nov., six novel members of Acidobacteriota isolated from soils.</title>
        <authorList>
            <person name="Itoh H."/>
            <person name="Sugisawa Y."/>
            <person name="Mise K."/>
            <person name="Xu Z."/>
            <person name="Kuniyasu M."/>
            <person name="Ushijima N."/>
            <person name="Kawano K."/>
            <person name="Kobayashi E."/>
            <person name="Shiratori Y."/>
            <person name="Masuda Y."/>
            <person name="Senoo K."/>
        </authorList>
    </citation>
    <scope>NUCLEOTIDE SEQUENCE</scope>
    <source>
        <strain evidence="10">W786</strain>
    </source>
</reference>
<evidence type="ECO:0000313" key="10">
    <source>
        <dbReference type="EMBL" id="BDU77934.1"/>
    </source>
</evidence>
<feature type="transmembrane region" description="Helical" evidence="9">
    <location>
        <begin position="350"/>
        <end position="373"/>
    </location>
</feature>
<protein>
    <recommendedName>
        <fullName evidence="9">C4-dicarboxylate transport protein</fullName>
    </recommendedName>
</protein>
<dbReference type="AlphaFoldDB" id="A0AA48GUC9"/>
<evidence type="ECO:0000256" key="6">
    <source>
        <dbReference type="ARBA" id="ARBA00022847"/>
    </source>
</evidence>
<gene>
    <name evidence="10" type="primary">dctA_2</name>
    <name evidence="9" type="synonym">dctA</name>
    <name evidence="10" type="ORF">METESE_28920</name>
</gene>
<evidence type="ECO:0000256" key="4">
    <source>
        <dbReference type="ARBA" id="ARBA00022475"/>
    </source>
</evidence>
<dbReference type="InterPro" id="IPR018107">
    <property type="entry name" value="Na-dicarboxylate_symporter_CS"/>
</dbReference>
<dbReference type="RefSeq" id="WP_243329887.1">
    <property type="nucleotide sequence ID" value="NZ_AP027081.1"/>
</dbReference>
<feature type="transmembrane region" description="Helical" evidence="9">
    <location>
        <begin position="45"/>
        <end position="64"/>
    </location>
</feature>
<keyword evidence="7 9" id="KW-1133">Transmembrane helix</keyword>
<dbReference type="PRINTS" id="PR00173">
    <property type="entry name" value="EDTRNSPORT"/>
</dbReference>
<evidence type="ECO:0000256" key="2">
    <source>
        <dbReference type="ARBA" id="ARBA00006148"/>
    </source>
</evidence>
<dbReference type="KEGG" id="msea:METESE_28920"/>
<dbReference type="NCBIfam" id="NF002461">
    <property type="entry name" value="PRK01663.1"/>
    <property type="match status" value="1"/>
</dbReference>
<dbReference type="InterPro" id="IPR001991">
    <property type="entry name" value="Na-dicarboxylate_symporter"/>
</dbReference>
<dbReference type="PANTHER" id="PTHR42865:SF1">
    <property type="entry name" value="AEROBIC C4-DICARBOXYLATE TRANSPORT PROTEIN"/>
    <property type="match status" value="1"/>
</dbReference>
<keyword evidence="5 9" id="KW-0812">Transmembrane</keyword>
<dbReference type="GO" id="GO:0015366">
    <property type="term" value="F:malate:proton symporter activity"/>
    <property type="evidence" value="ECO:0007669"/>
    <property type="project" value="TreeGrafter"/>
</dbReference>
<keyword evidence="6 9" id="KW-0769">Symport</keyword>
<dbReference type="FunFam" id="1.10.3860.10:FF:000001">
    <property type="entry name" value="C4-dicarboxylate transport protein"/>
    <property type="match status" value="1"/>
</dbReference>
<dbReference type="Proteomes" id="UP001228113">
    <property type="component" value="Chromosome"/>
</dbReference>
<dbReference type="GO" id="GO:0015138">
    <property type="term" value="F:fumarate transmembrane transporter activity"/>
    <property type="evidence" value="ECO:0007669"/>
    <property type="project" value="TreeGrafter"/>
</dbReference>
<dbReference type="NCBIfam" id="NF009587">
    <property type="entry name" value="PRK13027.1"/>
    <property type="match status" value="1"/>
</dbReference>
<dbReference type="HAMAP" id="MF_01300">
    <property type="entry name" value="C4_dicarb_transport"/>
    <property type="match status" value="1"/>
</dbReference>
<evidence type="ECO:0000256" key="1">
    <source>
        <dbReference type="ARBA" id="ARBA00004651"/>
    </source>
</evidence>
<dbReference type="PROSITE" id="PS00714">
    <property type="entry name" value="NA_DICARBOXYL_SYMP_2"/>
    <property type="match status" value="1"/>
</dbReference>
<evidence type="ECO:0000256" key="8">
    <source>
        <dbReference type="ARBA" id="ARBA00023136"/>
    </source>
</evidence>
<evidence type="ECO:0000256" key="9">
    <source>
        <dbReference type="HAMAP-Rule" id="MF_01300"/>
    </source>
</evidence>
<dbReference type="InterPro" id="IPR036458">
    <property type="entry name" value="Na:dicarbo_symporter_sf"/>
</dbReference>
<keyword evidence="8 9" id="KW-0472">Membrane</keyword>
<sequence>MRRLFKSLYVQVIVAVVLGALLGFFKPDVGASMRPLGEGFIKLVKMLIAPIIFLTVVMGIAKMGDMKKVGRVGGKGLLYFEVLTTVALAIGLVIANVFKPGAGMNINPASLDAKAIAAYTHGAHLTTTEFIMNIIPKDVADAFAKGDILQILLFSMLFGSALAFVKADGLPVMKFLDALNKVFFRIVAVVMRLAPIGAFGAMAFTVGKYGLHTLVSLGKLIACFYATSLLFVVLVLGLVMRWAGLSVFKFLRYIREEILIVLGTSSSESALPLMMEKMERLGCSKSVVGMVIPMGYSFNLDGTSIYLTLAALFIAQATNTPVTLGQQLYILAILLLTSKGAAAVTGGGFITLAATLSVTGNIPVAGLALLLGIDRFMSEARAITNLIGNGIASVAVSKWEGELDLARARYFLDHPKVVEEEEYEASRIPDHPGVPQEA</sequence>
<dbReference type="GO" id="GO:0015141">
    <property type="term" value="F:succinate transmembrane transporter activity"/>
    <property type="evidence" value="ECO:0007669"/>
    <property type="project" value="TreeGrafter"/>
</dbReference>
<feature type="transmembrane region" description="Helical" evidence="9">
    <location>
        <begin position="76"/>
        <end position="98"/>
    </location>
</feature>
<evidence type="ECO:0000256" key="7">
    <source>
        <dbReference type="ARBA" id="ARBA00022989"/>
    </source>
</evidence>
<keyword evidence="3 9" id="KW-0813">Transport</keyword>
<comment type="function">
    <text evidence="9">Responsible for the transport of dicarboxylates such as succinate, fumarate, and malate across the membrane.</text>
</comment>
<dbReference type="InterPro" id="IPR023954">
    <property type="entry name" value="C4_dicarb_transport"/>
</dbReference>
<keyword evidence="11" id="KW-1185">Reference proteome</keyword>
<organism evidence="10 11">
    <name type="scientific">Mesoterricola sediminis</name>
    <dbReference type="NCBI Taxonomy" id="2927980"/>
    <lineage>
        <taxon>Bacteria</taxon>
        <taxon>Pseudomonadati</taxon>
        <taxon>Acidobacteriota</taxon>
        <taxon>Holophagae</taxon>
        <taxon>Holophagales</taxon>
        <taxon>Holophagaceae</taxon>
        <taxon>Mesoterricola</taxon>
    </lineage>
</organism>
<dbReference type="SUPFAM" id="SSF118215">
    <property type="entry name" value="Proton glutamate symport protein"/>
    <property type="match status" value="1"/>
</dbReference>
<dbReference type="EMBL" id="AP027081">
    <property type="protein sequence ID" value="BDU77934.1"/>
    <property type="molecule type" value="Genomic_DNA"/>
</dbReference>
<feature type="transmembrane region" description="Helical" evidence="9">
    <location>
        <begin position="7"/>
        <end position="25"/>
    </location>
</feature>
<name>A0AA48GUC9_9BACT</name>